<feature type="repeat" description="ARM" evidence="7">
    <location>
        <begin position="761"/>
        <end position="804"/>
    </location>
</feature>
<feature type="compositionally biased region" description="Polar residues" evidence="8">
    <location>
        <begin position="21"/>
        <end position="30"/>
    </location>
</feature>
<dbReference type="PANTHER" id="PTHR15651:SF7">
    <property type="entry name" value="ARMADILLO REPEAT-CONTAINING PROTEIN 8"/>
    <property type="match status" value="1"/>
</dbReference>
<feature type="region of interest" description="Disordered" evidence="8">
    <location>
        <begin position="1"/>
        <end position="86"/>
    </location>
</feature>
<protein>
    <recommendedName>
        <fullName evidence="3">Armadillo repeat-containing protein 8</fullName>
    </recommendedName>
</protein>
<dbReference type="Gene3D" id="1.25.10.10">
    <property type="entry name" value="Leucine-rich Repeat Variant"/>
    <property type="match status" value="2"/>
</dbReference>
<reference evidence="9" key="1">
    <citation type="submission" date="2018-10" db="EMBL/GenBank/DDBJ databases">
        <title>Transcriptome assembly of Aceria tosichella (Wheat curl mite) Type 2.</title>
        <authorList>
            <person name="Scully E.D."/>
            <person name="Geib S.M."/>
            <person name="Palmer N.A."/>
            <person name="Gupta A.K."/>
            <person name="Sarath G."/>
            <person name="Tatineni S."/>
        </authorList>
    </citation>
    <scope>NUCLEOTIDE SEQUENCE</scope>
    <source>
        <strain evidence="9">LincolnNE</strain>
    </source>
</reference>
<evidence type="ECO:0000256" key="6">
    <source>
        <dbReference type="ARBA" id="ARBA00023242"/>
    </source>
</evidence>
<dbReference type="InterPro" id="IPR011989">
    <property type="entry name" value="ARM-like"/>
</dbReference>
<dbReference type="GO" id="GO:0034657">
    <property type="term" value="C:GID complex"/>
    <property type="evidence" value="ECO:0007669"/>
    <property type="project" value="TreeGrafter"/>
</dbReference>
<keyword evidence="5" id="KW-0677">Repeat</keyword>
<dbReference type="AlphaFoldDB" id="A0A6G1SPC3"/>
<feature type="compositionally biased region" description="Polar residues" evidence="8">
    <location>
        <begin position="68"/>
        <end position="86"/>
    </location>
</feature>
<gene>
    <name evidence="9" type="primary">Armc8</name>
    <name evidence="9" type="ORF">g.16632</name>
</gene>
<proteinExistence type="predicted"/>
<evidence type="ECO:0000256" key="5">
    <source>
        <dbReference type="ARBA" id="ARBA00022737"/>
    </source>
</evidence>
<feature type="compositionally biased region" description="Polar residues" evidence="8">
    <location>
        <begin position="104"/>
        <end position="123"/>
    </location>
</feature>
<dbReference type="PANTHER" id="PTHR15651">
    <property type="entry name" value="ARMADILLO REPEAT-CONTAINING PROTEIN 8"/>
    <property type="match status" value="1"/>
</dbReference>
<organism evidence="9">
    <name type="scientific">Aceria tosichella</name>
    <name type="common">wheat curl mite</name>
    <dbReference type="NCBI Taxonomy" id="561515"/>
    <lineage>
        <taxon>Eukaryota</taxon>
        <taxon>Metazoa</taxon>
        <taxon>Ecdysozoa</taxon>
        <taxon>Arthropoda</taxon>
        <taxon>Chelicerata</taxon>
        <taxon>Arachnida</taxon>
        <taxon>Acari</taxon>
        <taxon>Acariformes</taxon>
        <taxon>Trombidiformes</taxon>
        <taxon>Prostigmata</taxon>
        <taxon>Eupodina</taxon>
        <taxon>Eriophyoidea</taxon>
        <taxon>Eriophyidae</taxon>
        <taxon>Eriophyinae</taxon>
        <taxon>Aceriini</taxon>
        <taxon>Aceria</taxon>
    </lineage>
</organism>
<evidence type="ECO:0000256" key="4">
    <source>
        <dbReference type="ARBA" id="ARBA00022490"/>
    </source>
</evidence>
<sequence length="888" mass="98960">MYESKTKRLRVEAPADDTRAQHLSSSPSAATTTGLLQQSTSSPTSVALSGLPQTSTTTTGTLARRGSKSSPIGGSVASATNDPCSIRDSSSGSFIMTAPASGNLAGNENESPVKASANTPSYSSHRENSQMLPGRQQLGTPPEDVNTTRTSATFNTGQNCTSEQQLIDRLANETLEEARLELILSIRNLITACNKKKVSLVNNPSFAKIIRIIDDEKHASSEVKAQLALLLCSVAKGGEHNVRVLNDSFVDDKIFYLILGSKDDALIEACLRCMRAIMSWPKVSRHCMLYDKYPRINPQQPQNTGPKRIIDYARSSQSHIVQECVADIFAATCNRSKDQALLFNSGALSCIVQLLESQSHRVILASLNWLSTICFMNPMVSLEAINSQCPSGTMLLDRLVQLMSKDECVELQFSSAKCCTRIYKVLGRDHFGEDSRIVMQVLSTLVRMVHKDKSSQLRSEAASTIATLIEGDTKLQETASVCDHLIESLAHMLEYESHLMSDIRDYSSQLLHANDREIYWKCYLSERHNRSSQLLDLSNIDSMKQLDFKSDKKYSECIHEMKRSAFQALAALASNQETIRKKIFDSCAVMQHLIKGLSDSDPRTLKSVLICLLSLSRSVHQLRTSFAENTVYSGLKNLLLTKSNDILNLVLMILCNISLDFSPGKQHFLDSATIAILCNLTHSNDQSLRLHSMWILMNMAYMLKDLDLKFQIFKTITPEHVFSILETEDQEMLLLKTLGFLRNLLSQRSHIDEIMNNHGEPIIQSLLRLLNRPCSRMVKEQAICVLTNIADGNEAKSMIMNNVAILRYLATTICDEEAGDLRLAAICCITNLAHKDQEGSQSRQNEMKSLGIQDKLKSMLNTMDPILSDRVRTAYNQFLLSIDDKYVK</sequence>
<accession>A0A6G1SPC3</accession>
<dbReference type="SMART" id="SM00185">
    <property type="entry name" value="ARM"/>
    <property type="match status" value="5"/>
</dbReference>
<evidence type="ECO:0000256" key="1">
    <source>
        <dbReference type="ARBA" id="ARBA00004123"/>
    </source>
</evidence>
<comment type="subcellular location">
    <subcellularLocation>
        <location evidence="2">Cytoplasm</location>
    </subcellularLocation>
    <subcellularLocation>
        <location evidence="1">Nucleus</location>
    </subcellularLocation>
</comment>
<dbReference type="EMBL" id="GGYP01007605">
    <property type="protein sequence ID" value="MDE52376.1"/>
    <property type="molecule type" value="Transcribed_RNA"/>
</dbReference>
<name>A0A6G1SPC3_9ACAR</name>
<feature type="compositionally biased region" description="Basic and acidic residues" evidence="8">
    <location>
        <begin position="1"/>
        <end position="20"/>
    </location>
</feature>
<dbReference type="GO" id="GO:0043161">
    <property type="term" value="P:proteasome-mediated ubiquitin-dependent protein catabolic process"/>
    <property type="evidence" value="ECO:0007669"/>
    <property type="project" value="TreeGrafter"/>
</dbReference>
<keyword evidence="4" id="KW-0963">Cytoplasm</keyword>
<evidence type="ECO:0000256" key="3">
    <source>
        <dbReference type="ARBA" id="ARBA00013746"/>
    </source>
</evidence>
<evidence type="ECO:0000256" key="2">
    <source>
        <dbReference type="ARBA" id="ARBA00004496"/>
    </source>
</evidence>
<dbReference type="SUPFAM" id="SSF48371">
    <property type="entry name" value="ARM repeat"/>
    <property type="match status" value="1"/>
</dbReference>
<dbReference type="GO" id="GO:0005737">
    <property type="term" value="C:cytoplasm"/>
    <property type="evidence" value="ECO:0007669"/>
    <property type="project" value="UniProtKB-SubCell"/>
</dbReference>
<dbReference type="InterPro" id="IPR038739">
    <property type="entry name" value="ARMC8/Vid28"/>
</dbReference>
<keyword evidence="6" id="KW-0539">Nucleus</keyword>
<evidence type="ECO:0000256" key="7">
    <source>
        <dbReference type="PROSITE-ProRule" id="PRU00259"/>
    </source>
</evidence>
<feature type="region of interest" description="Disordered" evidence="8">
    <location>
        <begin position="100"/>
        <end position="145"/>
    </location>
</feature>
<dbReference type="GO" id="GO:0005634">
    <property type="term" value="C:nucleus"/>
    <property type="evidence" value="ECO:0007669"/>
    <property type="project" value="UniProtKB-SubCell"/>
</dbReference>
<feature type="compositionally biased region" description="Low complexity" evidence="8">
    <location>
        <begin position="31"/>
        <end position="45"/>
    </location>
</feature>
<evidence type="ECO:0000256" key="8">
    <source>
        <dbReference type="SAM" id="MobiDB-lite"/>
    </source>
</evidence>
<dbReference type="PROSITE" id="PS50176">
    <property type="entry name" value="ARM_REPEAT"/>
    <property type="match status" value="1"/>
</dbReference>
<dbReference type="InterPro" id="IPR000225">
    <property type="entry name" value="Armadillo"/>
</dbReference>
<evidence type="ECO:0000313" key="9">
    <source>
        <dbReference type="EMBL" id="MDE52376.1"/>
    </source>
</evidence>
<dbReference type="InterPro" id="IPR016024">
    <property type="entry name" value="ARM-type_fold"/>
</dbReference>